<dbReference type="Proteomes" id="UP000318041">
    <property type="component" value="Unassembled WGS sequence"/>
</dbReference>
<dbReference type="EMBL" id="VOHY01000024">
    <property type="protein sequence ID" value="TWV67741.1"/>
    <property type="molecule type" value="Genomic_DNA"/>
</dbReference>
<comment type="caution">
    <text evidence="1">The sequence shown here is derived from an EMBL/GenBank/DDBJ whole genome shotgun (WGS) entry which is preliminary data.</text>
</comment>
<evidence type="ECO:0000313" key="1">
    <source>
        <dbReference type="EMBL" id="TWV67741.1"/>
    </source>
</evidence>
<gene>
    <name evidence="1" type="ORF">FSA08_22165</name>
</gene>
<name>A0A5C6KWR9_BACFG</name>
<dbReference type="RefSeq" id="WP_117889396.1">
    <property type="nucleotide sequence ID" value="NZ_VOHY01000024.1"/>
</dbReference>
<protein>
    <submittedName>
        <fullName evidence="1">DUF3853 family protein</fullName>
    </submittedName>
</protein>
<sequence>MNNLKELLVKPVWQMTGEEFLFLSRHASVQAEVQTQPTTDTEKKYVYGILGIAKLFGCSLPTANRIKKSGKIDKAITQIGRKIIVDAELALELAGKKTGGRR</sequence>
<proteinExistence type="predicted"/>
<dbReference type="AlphaFoldDB" id="A0A5C6KWR9"/>
<reference evidence="1 2" key="1">
    <citation type="submission" date="2019-08" db="EMBL/GenBank/DDBJ databases">
        <title>Genome sequencing of Bacteroides fragilis Sample_iSURF_9.</title>
        <authorList>
            <person name="Chandler J.E."/>
            <person name="Ruoff K.L."/>
            <person name="Price C.E."/>
            <person name="Valls R.A."/>
            <person name="O'Toole G.A."/>
        </authorList>
    </citation>
    <scope>NUCLEOTIDE SEQUENCE [LARGE SCALE GENOMIC DNA]</scope>
    <source>
        <strain evidence="1 2">CFPLTA004_1B</strain>
    </source>
</reference>
<organism evidence="1 2">
    <name type="scientific">Bacteroides fragilis</name>
    <dbReference type="NCBI Taxonomy" id="817"/>
    <lineage>
        <taxon>Bacteria</taxon>
        <taxon>Pseudomonadati</taxon>
        <taxon>Bacteroidota</taxon>
        <taxon>Bacteroidia</taxon>
        <taxon>Bacteroidales</taxon>
        <taxon>Bacteroidaceae</taxon>
        <taxon>Bacteroides</taxon>
    </lineage>
</organism>
<accession>A0A5C6KWR9</accession>
<dbReference type="Pfam" id="PF12964">
    <property type="entry name" value="DUF3853"/>
    <property type="match status" value="1"/>
</dbReference>
<evidence type="ECO:0000313" key="2">
    <source>
        <dbReference type="Proteomes" id="UP000318041"/>
    </source>
</evidence>
<dbReference type="InterPro" id="IPR024363">
    <property type="entry name" value="DUF3853"/>
</dbReference>